<dbReference type="Proteomes" id="UP000199636">
    <property type="component" value="Unassembled WGS sequence"/>
</dbReference>
<sequence length="75" mass="8100">MNNPSETTSVKEQPPAAATGGKGAAESRYESYAERYSFHDRDKLRPPCSPEERPVPTAGPETGAAEPAEQPVKDR</sequence>
<feature type="compositionally biased region" description="Basic and acidic residues" evidence="1">
    <location>
        <begin position="25"/>
        <end position="54"/>
    </location>
</feature>
<feature type="compositionally biased region" description="Low complexity" evidence="1">
    <location>
        <begin position="56"/>
        <end position="69"/>
    </location>
</feature>
<dbReference type="EMBL" id="FNDS01000010">
    <property type="protein sequence ID" value="SDI48647.1"/>
    <property type="molecule type" value="Genomic_DNA"/>
</dbReference>
<reference evidence="3" key="1">
    <citation type="submission" date="2016-10" db="EMBL/GenBank/DDBJ databases">
        <authorList>
            <person name="Varghese N."/>
            <person name="Submissions S."/>
        </authorList>
    </citation>
    <scope>NUCLEOTIDE SEQUENCE [LARGE SCALE GENOMIC DNA]</scope>
    <source>
        <strain evidence="3">CCM 7469</strain>
    </source>
</reference>
<evidence type="ECO:0000313" key="3">
    <source>
        <dbReference type="Proteomes" id="UP000199636"/>
    </source>
</evidence>
<evidence type="ECO:0000256" key="1">
    <source>
        <dbReference type="SAM" id="MobiDB-lite"/>
    </source>
</evidence>
<organism evidence="2 3">
    <name type="scientific">Pseudomonas panipatensis</name>
    <dbReference type="NCBI Taxonomy" id="428992"/>
    <lineage>
        <taxon>Bacteria</taxon>
        <taxon>Pseudomonadati</taxon>
        <taxon>Pseudomonadota</taxon>
        <taxon>Gammaproteobacteria</taxon>
        <taxon>Pseudomonadales</taxon>
        <taxon>Pseudomonadaceae</taxon>
        <taxon>Pseudomonas</taxon>
    </lineage>
</organism>
<proteinExistence type="predicted"/>
<evidence type="ECO:0000313" key="2">
    <source>
        <dbReference type="EMBL" id="SDI48647.1"/>
    </source>
</evidence>
<feature type="compositionally biased region" description="Polar residues" evidence="1">
    <location>
        <begin position="1"/>
        <end position="11"/>
    </location>
</feature>
<dbReference type="RefSeq" id="WP_090266139.1">
    <property type="nucleotide sequence ID" value="NZ_FNDS01000010.1"/>
</dbReference>
<protein>
    <submittedName>
        <fullName evidence="2">Uncharacterized protein</fullName>
    </submittedName>
</protein>
<name>A0A1G8KZ72_9PSED</name>
<feature type="region of interest" description="Disordered" evidence="1">
    <location>
        <begin position="1"/>
        <end position="75"/>
    </location>
</feature>
<gene>
    <name evidence="2" type="ORF">SAMN05216272_11044</name>
</gene>
<dbReference type="AlphaFoldDB" id="A0A1G8KZ72"/>
<accession>A0A1G8KZ72</accession>
<keyword evidence="3" id="KW-1185">Reference proteome</keyword>